<dbReference type="Proteomes" id="UP000199470">
    <property type="component" value="Unassembled WGS sequence"/>
</dbReference>
<feature type="domain" description="HTH lysR-type" evidence="6">
    <location>
        <begin position="2"/>
        <end position="59"/>
    </location>
</feature>
<dbReference type="GO" id="GO:0003700">
    <property type="term" value="F:DNA-binding transcription factor activity"/>
    <property type="evidence" value="ECO:0007669"/>
    <property type="project" value="InterPro"/>
</dbReference>
<dbReference type="PRINTS" id="PR00039">
    <property type="entry name" value="HTHLYSR"/>
</dbReference>
<evidence type="ECO:0000256" key="1">
    <source>
        <dbReference type="ARBA" id="ARBA00009437"/>
    </source>
</evidence>
<keyword evidence="8" id="KW-1185">Reference proteome</keyword>
<dbReference type="GO" id="GO:0003677">
    <property type="term" value="F:DNA binding"/>
    <property type="evidence" value="ECO:0007669"/>
    <property type="project" value="UniProtKB-KW"/>
</dbReference>
<evidence type="ECO:0000259" key="6">
    <source>
        <dbReference type="PROSITE" id="PS50931"/>
    </source>
</evidence>
<evidence type="ECO:0000256" key="3">
    <source>
        <dbReference type="ARBA" id="ARBA00023125"/>
    </source>
</evidence>
<dbReference type="SUPFAM" id="SSF53850">
    <property type="entry name" value="Periplasmic binding protein-like II"/>
    <property type="match status" value="1"/>
</dbReference>
<dbReference type="OrthoDB" id="5292387at2"/>
<dbReference type="PANTHER" id="PTHR30346">
    <property type="entry name" value="TRANSCRIPTIONAL DUAL REGULATOR HCAR-RELATED"/>
    <property type="match status" value="1"/>
</dbReference>
<keyword evidence="5" id="KW-0175">Coiled coil</keyword>
<keyword evidence="2" id="KW-0805">Transcription regulation</keyword>
<evidence type="ECO:0000256" key="2">
    <source>
        <dbReference type="ARBA" id="ARBA00023015"/>
    </source>
</evidence>
<dbReference type="InterPro" id="IPR036388">
    <property type="entry name" value="WH-like_DNA-bd_sf"/>
</dbReference>
<dbReference type="Pfam" id="PF00126">
    <property type="entry name" value="HTH_1"/>
    <property type="match status" value="1"/>
</dbReference>
<dbReference type="Gene3D" id="3.40.190.10">
    <property type="entry name" value="Periplasmic binding protein-like II"/>
    <property type="match status" value="2"/>
</dbReference>
<evidence type="ECO:0000256" key="5">
    <source>
        <dbReference type="SAM" id="Coils"/>
    </source>
</evidence>
<dbReference type="InterPro" id="IPR000847">
    <property type="entry name" value="LysR_HTH_N"/>
</dbReference>
<accession>A0A1I4M0P9</accession>
<keyword evidence="4" id="KW-0804">Transcription</keyword>
<feature type="coiled-coil region" evidence="5">
    <location>
        <begin position="23"/>
        <end position="50"/>
    </location>
</feature>
<organism evidence="7 8">
    <name type="scientific">Rugamonas rubra</name>
    <dbReference type="NCBI Taxonomy" id="758825"/>
    <lineage>
        <taxon>Bacteria</taxon>
        <taxon>Pseudomonadati</taxon>
        <taxon>Pseudomonadota</taxon>
        <taxon>Betaproteobacteria</taxon>
        <taxon>Burkholderiales</taxon>
        <taxon>Oxalobacteraceae</taxon>
        <taxon>Telluria group</taxon>
        <taxon>Rugamonas</taxon>
    </lineage>
</organism>
<dbReference type="InterPro" id="IPR036390">
    <property type="entry name" value="WH_DNA-bd_sf"/>
</dbReference>
<evidence type="ECO:0000313" key="8">
    <source>
        <dbReference type="Proteomes" id="UP000199470"/>
    </source>
</evidence>
<dbReference type="GO" id="GO:0032993">
    <property type="term" value="C:protein-DNA complex"/>
    <property type="evidence" value="ECO:0007669"/>
    <property type="project" value="TreeGrafter"/>
</dbReference>
<dbReference type="PANTHER" id="PTHR30346:SF17">
    <property type="entry name" value="LYSR FAMILY TRANSCRIPTIONAL REGULATOR"/>
    <property type="match status" value="1"/>
</dbReference>
<dbReference type="Pfam" id="PF03466">
    <property type="entry name" value="LysR_substrate"/>
    <property type="match status" value="1"/>
</dbReference>
<reference evidence="7 8" key="1">
    <citation type="submission" date="2016-10" db="EMBL/GenBank/DDBJ databases">
        <authorList>
            <person name="de Groot N.N."/>
        </authorList>
    </citation>
    <scope>NUCLEOTIDE SEQUENCE [LARGE SCALE GENOMIC DNA]</scope>
    <source>
        <strain evidence="7 8">ATCC 43154</strain>
    </source>
</reference>
<name>A0A1I4M0P9_9BURK</name>
<dbReference type="RefSeq" id="WP_093387440.1">
    <property type="nucleotide sequence ID" value="NZ_FOTW01000010.1"/>
</dbReference>
<dbReference type="AlphaFoldDB" id="A0A1I4M0P9"/>
<comment type="similarity">
    <text evidence="1">Belongs to the LysR transcriptional regulatory family.</text>
</comment>
<dbReference type="SUPFAM" id="SSF46785">
    <property type="entry name" value="Winged helix' DNA-binding domain"/>
    <property type="match status" value="1"/>
</dbReference>
<dbReference type="FunFam" id="1.10.10.10:FF:000001">
    <property type="entry name" value="LysR family transcriptional regulator"/>
    <property type="match status" value="1"/>
</dbReference>
<dbReference type="EMBL" id="FOTW01000010">
    <property type="protein sequence ID" value="SFL96782.1"/>
    <property type="molecule type" value="Genomic_DNA"/>
</dbReference>
<evidence type="ECO:0000256" key="4">
    <source>
        <dbReference type="ARBA" id="ARBA00023163"/>
    </source>
</evidence>
<sequence>MISLKQMKYFVEIVDAGSYSRAAERLYVAQSALSRHIKELENELQAVLLERDARHFELTEAGRLFHQRSKRLLQELAETVQQTQHVSKGEQGTIRLLHSSSVTLTAAIGAALHRLLDDFPGVTLEVAKAASDHQVSDIEEGRADLGLVRLPVLRRHANIELREVFSERLVVAVPRRHRLAEQAAGDIAGLRGERFVSLPHPERGGLSYLVAGLCQAQGFFPTAARATSRKTSLLNLIEAGFGIAIVPDSMREVAPAGVRFLDLPPQQAGSIVGLLRRRDTAPIVAKFATAFEQALRQLPGASAPPGAHPTEEAR</sequence>
<dbReference type="STRING" id="758825.SAMN02982985_02165"/>
<dbReference type="CDD" id="cd08414">
    <property type="entry name" value="PBP2_LTTR_aromatics_like"/>
    <property type="match status" value="1"/>
</dbReference>
<dbReference type="PROSITE" id="PS50931">
    <property type="entry name" value="HTH_LYSR"/>
    <property type="match status" value="1"/>
</dbReference>
<dbReference type="InterPro" id="IPR005119">
    <property type="entry name" value="LysR_subst-bd"/>
</dbReference>
<dbReference type="Gene3D" id="1.10.10.10">
    <property type="entry name" value="Winged helix-like DNA-binding domain superfamily/Winged helix DNA-binding domain"/>
    <property type="match status" value="1"/>
</dbReference>
<proteinExistence type="inferred from homology"/>
<protein>
    <submittedName>
        <fullName evidence="7">DNA-binding transcriptional regulator, LysR family</fullName>
    </submittedName>
</protein>
<keyword evidence="3 7" id="KW-0238">DNA-binding</keyword>
<gene>
    <name evidence="7" type="ORF">SAMN02982985_02165</name>
</gene>
<evidence type="ECO:0000313" key="7">
    <source>
        <dbReference type="EMBL" id="SFL96782.1"/>
    </source>
</evidence>